<dbReference type="Proteomes" id="UP001073227">
    <property type="component" value="Unassembled WGS sequence"/>
</dbReference>
<comment type="caution">
    <text evidence="2">The sequence shown here is derived from an EMBL/GenBank/DDBJ whole genome shotgun (WGS) entry which is preliminary data.</text>
</comment>
<name>A0ABT3Z4F9_9HYPH</name>
<reference evidence="2" key="1">
    <citation type="submission" date="2022-10" db="EMBL/GenBank/DDBJ databases">
        <title>Hoeflea sp. G2-23, isolated from marine algae.</title>
        <authorList>
            <person name="Kristyanto S."/>
            <person name="Kim J.M."/>
            <person name="Jeon C.O."/>
        </authorList>
    </citation>
    <scope>NUCLEOTIDE SEQUENCE</scope>
    <source>
        <strain evidence="2">G2-23</strain>
    </source>
</reference>
<evidence type="ECO:0008006" key="4">
    <source>
        <dbReference type="Google" id="ProtNLM"/>
    </source>
</evidence>
<proteinExistence type="predicted"/>
<feature type="chain" id="PRO_5045685979" description="Avidin" evidence="1">
    <location>
        <begin position="21"/>
        <end position="119"/>
    </location>
</feature>
<keyword evidence="1" id="KW-0732">Signal</keyword>
<evidence type="ECO:0000256" key="1">
    <source>
        <dbReference type="SAM" id="SignalP"/>
    </source>
</evidence>
<sequence length="119" mass="12061">MKSGLAGATMMLMALGSAQAQTIGGSYQVEGTNLDGSSYSGTAQIDVTSATTCRIAWDTGTSSSGICMVNQNAFAAAYVFESGAVGLVVYELMQDGTLDGVWTIADTAGAGTETLTPIE</sequence>
<gene>
    <name evidence="2" type="ORF">OEG84_02700</name>
</gene>
<dbReference type="EMBL" id="JAOVZR010000001">
    <property type="protein sequence ID" value="MCY0146653.1"/>
    <property type="molecule type" value="Genomic_DNA"/>
</dbReference>
<protein>
    <recommendedName>
        <fullName evidence="4">Avidin</fullName>
    </recommendedName>
</protein>
<organism evidence="2 3">
    <name type="scientific">Hoeflea algicola</name>
    <dbReference type="NCBI Taxonomy" id="2983763"/>
    <lineage>
        <taxon>Bacteria</taxon>
        <taxon>Pseudomonadati</taxon>
        <taxon>Pseudomonadota</taxon>
        <taxon>Alphaproteobacteria</taxon>
        <taxon>Hyphomicrobiales</taxon>
        <taxon>Rhizobiaceae</taxon>
        <taxon>Hoeflea</taxon>
    </lineage>
</organism>
<accession>A0ABT3Z4F9</accession>
<evidence type="ECO:0000313" key="3">
    <source>
        <dbReference type="Proteomes" id="UP001073227"/>
    </source>
</evidence>
<keyword evidence="3" id="KW-1185">Reference proteome</keyword>
<feature type="signal peptide" evidence="1">
    <location>
        <begin position="1"/>
        <end position="20"/>
    </location>
</feature>
<evidence type="ECO:0000313" key="2">
    <source>
        <dbReference type="EMBL" id="MCY0146653.1"/>
    </source>
</evidence>